<comment type="caution">
    <text evidence="1">The sequence shown here is derived from an EMBL/GenBank/DDBJ whole genome shotgun (WGS) entry which is preliminary data.</text>
</comment>
<dbReference type="RefSeq" id="WP_254152866.1">
    <property type="nucleotide sequence ID" value="NZ_JAHESD010000009.1"/>
</dbReference>
<dbReference type="EMBL" id="JAHESD010000009">
    <property type="protein sequence ID" value="MBT1702896.1"/>
    <property type="molecule type" value="Genomic_DNA"/>
</dbReference>
<reference evidence="1 2" key="1">
    <citation type="submission" date="2021-05" db="EMBL/GenBank/DDBJ databases">
        <title>A Polyphasic approach of four new species of the genus Ohtaekwangia: Ohtaekwangia histidinii sp. nov., Ohtaekwangia cretensis sp. nov., Ohtaekwangia indiensis sp. nov., Ohtaekwangia reichenbachii sp. nov. from diverse environment.</title>
        <authorList>
            <person name="Octaviana S."/>
        </authorList>
    </citation>
    <scope>NUCLEOTIDE SEQUENCE [LARGE SCALE GENOMIC DNA]</scope>
    <source>
        <strain evidence="1 2">PWU20</strain>
    </source>
</reference>
<sequence>MLHQHLKEQTAYAHQVLEKKLVTRIKNIRSVEDYATLLKVMYGYYAAIEIQIQPYITDESLLNFTARRKADSILDDISSFMPVGQLPLCTDLPVVKSYAQSLGVLYVLEGSTLGGQIIAKMIANQLNLKDKKGISFFLGYGEKTQVMWESFKEKLDQPFNDFEKEEIIGAANDTFITFKNWIDKQEILLPLAV</sequence>
<dbReference type="Proteomes" id="UP000772618">
    <property type="component" value="Unassembled WGS sequence"/>
</dbReference>
<gene>
    <name evidence="1" type="ORF">KK060_06375</name>
</gene>
<keyword evidence="2" id="KW-1185">Reference proteome</keyword>
<dbReference type="CDD" id="cd19166">
    <property type="entry name" value="HemeO-bac"/>
    <property type="match status" value="1"/>
</dbReference>
<evidence type="ECO:0000313" key="2">
    <source>
        <dbReference type="Proteomes" id="UP000772618"/>
    </source>
</evidence>
<dbReference type="InterPro" id="IPR016084">
    <property type="entry name" value="Haem_Oase-like_multi-hlx"/>
</dbReference>
<dbReference type="Pfam" id="PF01126">
    <property type="entry name" value="Heme_oxygenase"/>
    <property type="match status" value="1"/>
</dbReference>
<accession>A0ABS5VP19</accession>
<proteinExistence type="predicted"/>
<dbReference type="SUPFAM" id="SSF48613">
    <property type="entry name" value="Heme oxygenase-like"/>
    <property type="match status" value="1"/>
</dbReference>
<evidence type="ECO:0000313" key="1">
    <source>
        <dbReference type="EMBL" id="MBT1702896.1"/>
    </source>
</evidence>
<dbReference type="InterPro" id="IPR016053">
    <property type="entry name" value="Haem_Oase-like"/>
</dbReference>
<organism evidence="1 2">
    <name type="scientific">Chryseosolibacter indicus</name>
    <dbReference type="NCBI Taxonomy" id="2782351"/>
    <lineage>
        <taxon>Bacteria</taxon>
        <taxon>Pseudomonadati</taxon>
        <taxon>Bacteroidota</taxon>
        <taxon>Cytophagia</taxon>
        <taxon>Cytophagales</taxon>
        <taxon>Chryseotaleaceae</taxon>
        <taxon>Chryseosolibacter</taxon>
    </lineage>
</organism>
<protein>
    <submittedName>
        <fullName evidence="1">Biliverdin-producing heme oxygenase</fullName>
    </submittedName>
</protein>
<name>A0ABS5VP19_9BACT</name>
<dbReference type="Gene3D" id="1.20.910.10">
    <property type="entry name" value="Heme oxygenase-like"/>
    <property type="match status" value="1"/>
</dbReference>